<dbReference type="EMBL" id="JACSNR010000003">
    <property type="protein sequence ID" value="MBM6922846.1"/>
    <property type="molecule type" value="Genomic_DNA"/>
</dbReference>
<name>A0ABS2GLG7_9FIRM</name>
<keyword evidence="1" id="KW-0732">Signal</keyword>
<evidence type="ECO:0000313" key="2">
    <source>
        <dbReference type="EMBL" id="MBM6922846.1"/>
    </source>
</evidence>
<dbReference type="RefSeq" id="WP_204720012.1">
    <property type="nucleotide sequence ID" value="NZ_JACSNR010000003.1"/>
</dbReference>
<dbReference type="Proteomes" id="UP000724149">
    <property type="component" value="Unassembled WGS sequence"/>
</dbReference>
<accession>A0ABS2GLG7</accession>
<evidence type="ECO:0008006" key="4">
    <source>
        <dbReference type="Google" id="ProtNLM"/>
    </source>
</evidence>
<gene>
    <name evidence="2" type="ORF">H9X81_03945</name>
</gene>
<comment type="caution">
    <text evidence="2">The sequence shown here is derived from an EMBL/GenBank/DDBJ whole genome shotgun (WGS) entry which is preliminary data.</text>
</comment>
<keyword evidence="3" id="KW-1185">Reference proteome</keyword>
<organism evidence="2 3">
    <name type="scientific">Hydrogenoanaerobacterium saccharovorans</name>
    <dbReference type="NCBI Taxonomy" id="474960"/>
    <lineage>
        <taxon>Bacteria</taxon>
        <taxon>Bacillati</taxon>
        <taxon>Bacillota</taxon>
        <taxon>Clostridia</taxon>
        <taxon>Eubacteriales</taxon>
        <taxon>Oscillospiraceae</taxon>
        <taxon>Hydrogenoanaerobacterium</taxon>
    </lineage>
</organism>
<sequence length="454" mass="50485">MMKHRISAFLLAVLLAVTAAGCSAQEPEDSAGLPESSAGTAVRSEAFYPAEAGYTDFDGSPIQGWSGWNADGTFTFQNRNTLTTLSRENQVLETITLPEEALPGSEYSLDRSDDYILTLSNPGKMNESYGAVYYTDSGTVCLANLTLFDRQGNLVRQYPRSQVYGYDENDQKICLLPCPEGEEVAEVYGLGGAMPIYWLDGHTAIFDCHSFIIFYDFAADSGQVLDDMNEIAAQFGRFSTYCGSQMGGVVDGTYYYLTQRGTDPISGYTLWAADADGARELLDGQRFWHLFAAKDGLVLVDDIDPADPESDSRVWYLPTGSTQPTLVWSGDFSLYITEADQIAFISWAWSLDSSVLYSYDPVTGTLSSRDLGECIQINSLFTLVRDGSLRYYYSQYKDGERTSWVYDTATDTTTPLTRFDGGLYVSWLSPGGRYWAEQDPSTDDPRLRVSRWEY</sequence>
<feature type="signal peptide" evidence="1">
    <location>
        <begin position="1"/>
        <end position="24"/>
    </location>
</feature>
<dbReference type="PROSITE" id="PS51257">
    <property type="entry name" value="PROKAR_LIPOPROTEIN"/>
    <property type="match status" value="1"/>
</dbReference>
<reference evidence="2 3" key="1">
    <citation type="journal article" date="2021" name="Sci. Rep.">
        <title>The distribution of antibiotic resistance genes in chicken gut microbiota commensals.</title>
        <authorList>
            <person name="Juricova H."/>
            <person name="Matiasovicova J."/>
            <person name="Kubasova T."/>
            <person name="Cejkova D."/>
            <person name="Rychlik I."/>
        </authorList>
    </citation>
    <scope>NUCLEOTIDE SEQUENCE [LARGE SCALE GENOMIC DNA]</scope>
    <source>
        <strain evidence="2 3">An564</strain>
    </source>
</reference>
<evidence type="ECO:0000256" key="1">
    <source>
        <dbReference type="SAM" id="SignalP"/>
    </source>
</evidence>
<proteinExistence type="predicted"/>
<feature type="chain" id="PRO_5047250654" description="DUF5050 domain-containing protein" evidence="1">
    <location>
        <begin position="25"/>
        <end position="454"/>
    </location>
</feature>
<evidence type="ECO:0000313" key="3">
    <source>
        <dbReference type="Proteomes" id="UP000724149"/>
    </source>
</evidence>
<protein>
    <recommendedName>
        <fullName evidence="4">DUF5050 domain-containing protein</fullName>
    </recommendedName>
</protein>